<comment type="caution">
    <text evidence="1">The sequence shown here is derived from an EMBL/GenBank/DDBJ whole genome shotgun (WGS) entry which is preliminary data.</text>
</comment>
<protein>
    <submittedName>
        <fullName evidence="1">Uncharacterized protein</fullName>
    </submittedName>
</protein>
<evidence type="ECO:0000313" key="2">
    <source>
        <dbReference type="Proteomes" id="UP000828251"/>
    </source>
</evidence>
<reference evidence="1 2" key="1">
    <citation type="journal article" date="2021" name="Plant Biotechnol. J.">
        <title>Multi-omics assisted identification of the key and species-specific regulatory components of drought-tolerant mechanisms in Gossypium stocksii.</title>
        <authorList>
            <person name="Yu D."/>
            <person name="Ke L."/>
            <person name="Zhang D."/>
            <person name="Wu Y."/>
            <person name="Sun Y."/>
            <person name="Mei J."/>
            <person name="Sun J."/>
            <person name="Sun Y."/>
        </authorList>
    </citation>
    <scope>NUCLEOTIDE SEQUENCE [LARGE SCALE GENOMIC DNA]</scope>
    <source>
        <strain evidence="2">cv. E1</strain>
        <tissue evidence="1">Leaf</tissue>
    </source>
</reference>
<accession>A0A9D3W0X2</accession>
<name>A0A9D3W0X2_9ROSI</name>
<dbReference type="EMBL" id="JAIQCV010000004">
    <property type="protein sequence ID" value="KAH1106562.1"/>
    <property type="molecule type" value="Genomic_DNA"/>
</dbReference>
<proteinExistence type="predicted"/>
<gene>
    <name evidence="1" type="ORF">J1N35_010330</name>
</gene>
<keyword evidence="2" id="KW-1185">Reference proteome</keyword>
<dbReference type="AlphaFoldDB" id="A0A9D3W0X2"/>
<sequence>MSMNKQRNGVNLGMNGGGKWEYLGLSSEARVEIVGPHSAFTLGSCKCPSILIIISSESSMNKVGSGGR</sequence>
<evidence type="ECO:0000313" key="1">
    <source>
        <dbReference type="EMBL" id="KAH1106562.1"/>
    </source>
</evidence>
<dbReference type="Proteomes" id="UP000828251">
    <property type="component" value="Unassembled WGS sequence"/>
</dbReference>
<organism evidence="1 2">
    <name type="scientific">Gossypium stocksii</name>
    <dbReference type="NCBI Taxonomy" id="47602"/>
    <lineage>
        <taxon>Eukaryota</taxon>
        <taxon>Viridiplantae</taxon>
        <taxon>Streptophyta</taxon>
        <taxon>Embryophyta</taxon>
        <taxon>Tracheophyta</taxon>
        <taxon>Spermatophyta</taxon>
        <taxon>Magnoliopsida</taxon>
        <taxon>eudicotyledons</taxon>
        <taxon>Gunneridae</taxon>
        <taxon>Pentapetalae</taxon>
        <taxon>rosids</taxon>
        <taxon>malvids</taxon>
        <taxon>Malvales</taxon>
        <taxon>Malvaceae</taxon>
        <taxon>Malvoideae</taxon>
        <taxon>Gossypium</taxon>
    </lineage>
</organism>